<accession>A0AAN8I563</accession>
<evidence type="ECO:0000313" key="1">
    <source>
        <dbReference type="EMBL" id="KAK5955052.1"/>
    </source>
</evidence>
<reference evidence="1 2" key="1">
    <citation type="submission" date="2022-12" db="EMBL/GenBank/DDBJ databases">
        <title>Genomic features and morphological characterization of a novel Knufia sp. strain isolated from spacecraft assembly facility.</title>
        <authorList>
            <person name="Teixeira M."/>
            <person name="Chander A.M."/>
            <person name="Stajich J.E."/>
            <person name="Venkateswaran K."/>
        </authorList>
    </citation>
    <scope>NUCLEOTIDE SEQUENCE [LARGE SCALE GENOMIC DNA]</scope>
    <source>
        <strain evidence="1 2">FJI-L2-BK-P2</strain>
    </source>
</reference>
<organism evidence="1 2">
    <name type="scientific">Knufia fluminis</name>
    <dbReference type="NCBI Taxonomy" id="191047"/>
    <lineage>
        <taxon>Eukaryota</taxon>
        <taxon>Fungi</taxon>
        <taxon>Dikarya</taxon>
        <taxon>Ascomycota</taxon>
        <taxon>Pezizomycotina</taxon>
        <taxon>Eurotiomycetes</taxon>
        <taxon>Chaetothyriomycetidae</taxon>
        <taxon>Chaetothyriales</taxon>
        <taxon>Trichomeriaceae</taxon>
        <taxon>Knufia</taxon>
    </lineage>
</organism>
<evidence type="ECO:0000313" key="2">
    <source>
        <dbReference type="Proteomes" id="UP001316803"/>
    </source>
</evidence>
<name>A0AAN8I563_9EURO</name>
<sequence>MADKTHPQRDSSCTTTTATKVIQPTLAPCLSPSSVNPHQSRLMGLPTEIRLIILRELLVVEQPLAKRRTYEPPRAKWYYTTAWNCAEEQDFVENLQFLLGETVVSGYGLTPAVLGVCQELLYQGWPLLYGENTLEVDMFPGDCPTTVAGTGISAMYRIGNALVCGERAVDGSNVVSTGPRGGLQLHENAMKLLFKFKKLEVRLNVGHTHYIGCRYWPFRDLLTHIAPALVGCSVAFMFLNSEMLQLAMLQRWIDALQILRCDQFQLHGVRDDALNKSHRRRVIEVVTSQDEIVDLSLPLRNLNSLVHRFESPPIAALDSSWALPTLQNLTNAAMRFDVEEFNNLRSECIATLDRAYLSIKQDILKAS</sequence>
<keyword evidence="2" id="KW-1185">Reference proteome</keyword>
<dbReference type="EMBL" id="JAKLMC020000007">
    <property type="protein sequence ID" value="KAK5955052.1"/>
    <property type="molecule type" value="Genomic_DNA"/>
</dbReference>
<protein>
    <submittedName>
        <fullName evidence="1">Uncharacterized protein</fullName>
    </submittedName>
</protein>
<comment type="caution">
    <text evidence="1">The sequence shown here is derived from an EMBL/GenBank/DDBJ whole genome shotgun (WGS) entry which is preliminary data.</text>
</comment>
<dbReference type="AlphaFoldDB" id="A0AAN8I563"/>
<dbReference type="Proteomes" id="UP001316803">
    <property type="component" value="Unassembled WGS sequence"/>
</dbReference>
<gene>
    <name evidence="1" type="ORF">OHC33_003731</name>
</gene>
<proteinExistence type="predicted"/>